<proteinExistence type="predicted"/>
<dbReference type="InterPro" id="IPR025636">
    <property type="entry name" value="DUF4294"/>
</dbReference>
<name>A0A4R8DUK0_9BACT</name>
<sequence>MESSQKYSILSNLCTRGLLAVALLTGLLPLVTRAQSGEVVPKAAPGAPIAMPGAPVQLGKNDTIMTGAILYEGDTIPYRVLADIYIFGGTPAQYARMMERWNRLRNAVYVTYPYAVAAGRVINDINAHLAFMSDEKERKAYIKSREKELRGQFTNQLEQMSVYQGRILMKLINRQTGNNCYEIIKEYKGGFNARVYQTVAFFFGSSLKQPYDASGEDQPIETVVQEINRMYSRR</sequence>
<keyword evidence="2" id="KW-1185">Reference proteome</keyword>
<evidence type="ECO:0000313" key="2">
    <source>
        <dbReference type="Proteomes" id="UP000294498"/>
    </source>
</evidence>
<accession>A0A4R8DUK0</accession>
<dbReference type="AlphaFoldDB" id="A0A4R8DUK0"/>
<protein>
    <submittedName>
        <fullName evidence="1">Uncharacterized protein DUF4294</fullName>
    </submittedName>
</protein>
<dbReference type="Proteomes" id="UP000294498">
    <property type="component" value="Unassembled WGS sequence"/>
</dbReference>
<dbReference type="RefSeq" id="WP_246073597.1">
    <property type="nucleotide sequence ID" value="NZ_SODV01000001.1"/>
</dbReference>
<reference evidence="1 2" key="1">
    <citation type="submission" date="2019-03" db="EMBL/GenBank/DDBJ databases">
        <title>Genomic Encyclopedia of Type Strains, Phase IV (KMG-IV): sequencing the most valuable type-strain genomes for metagenomic binning, comparative biology and taxonomic classification.</title>
        <authorList>
            <person name="Goeker M."/>
        </authorList>
    </citation>
    <scope>NUCLEOTIDE SEQUENCE [LARGE SCALE GENOMIC DNA]</scope>
    <source>
        <strain evidence="1 2">DSM 100059</strain>
    </source>
</reference>
<organism evidence="1 2">
    <name type="scientific">Dinghuibacter silviterrae</name>
    <dbReference type="NCBI Taxonomy" id="1539049"/>
    <lineage>
        <taxon>Bacteria</taxon>
        <taxon>Pseudomonadati</taxon>
        <taxon>Bacteroidota</taxon>
        <taxon>Chitinophagia</taxon>
        <taxon>Chitinophagales</taxon>
        <taxon>Chitinophagaceae</taxon>
        <taxon>Dinghuibacter</taxon>
    </lineage>
</organism>
<gene>
    <name evidence="1" type="ORF">EDB95_2166</name>
</gene>
<dbReference type="Pfam" id="PF14127">
    <property type="entry name" value="DUF4294"/>
    <property type="match status" value="1"/>
</dbReference>
<evidence type="ECO:0000313" key="1">
    <source>
        <dbReference type="EMBL" id="TDX01135.1"/>
    </source>
</evidence>
<dbReference type="EMBL" id="SODV01000001">
    <property type="protein sequence ID" value="TDX01135.1"/>
    <property type="molecule type" value="Genomic_DNA"/>
</dbReference>
<comment type="caution">
    <text evidence="1">The sequence shown here is derived from an EMBL/GenBank/DDBJ whole genome shotgun (WGS) entry which is preliminary data.</text>
</comment>